<dbReference type="AlphaFoldDB" id="A0AAV3NRI1"/>
<evidence type="ECO:0000256" key="2">
    <source>
        <dbReference type="ARBA" id="ARBA00022763"/>
    </source>
</evidence>
<evidence type="ECO:0000313" key="7">
    <source>
        <dbReference type="Proteomes" id="UP001454036"/>
    </source>
</evidence>
<dbReference type="InterPro" id="IPR036420">
    <property type="entry name" value="BRCT_dom_sf"/>
</dbReference>
<dbReference type="Gene3D" id="3.40.50.10190">
    <property type="entry name" value="BRCT domain"/>
    <property type="match status" value="2"/>
</dbReference>
<dbReference type="SUPFAM" id="SSF52113">
    <property type="entry name" value="BRCT domain"/>
    <property type="match status" value="1"/>
</dbReference>
<accession>A0AAV3NRI1</accession>
<dbReference type="Pfam" id="PF16770">
    <property type="entry name" value="RTT107_BRCT_5"/>
    <property type="match status" value="1"/>
</dbReference>
<evidence type="ECO:0000256" key="1">
    <source>
        <dbReference type="ARBA" id="ARBA00004123"/>
    </source>
</evidence>
<name>A0AAV3NRI1_LITER</name>
<dbReference type="PROSITE" id="PS50172">
    <property type="entry name" value="BRCT"/>
    <property type="match status" value="1"/>
</dbReference>
<dbReference type="EMBL" id="BAABME010030233">
    <property type="protein sequence ID" value="GAA0140358.1"/>
    <property type="molecule type" value="Genomic_DNA"/>
</dbReference>
<feature type="compositionally biased region" description="Basic and acidic residues" evidence="4">
    <location>
        <begin position="551"/>
        <end position="563"/>
    </location>
</feature>
<dbReference type="GO" id="GO:0005634">
    <property type="term" value="C:nucleus"/>
    <property type="evidence" value="ECO:0007669"/>
    <property type="project" value="UniProtKB-SubCell"/>
</dbReference>
<feature type="compositionally biased region" description="Polar residues" evidence="4">
    <location>
        <begin position="573"/>
        <end position="584"/>
    </location>
</feature>
<dbReference type="CDD" id="cd17744">
    <property type="entry name" value="BRCT_MDC1_rpt1"/>
    <property type="match status" value="1"/>
</dbReference>
<keyword evidence="7" id="KW-1185">Reference proteome</keyword>
<dbReference type="InterPro" id="IPR001357">
    <property type="entry name" value="BRCT_dom"/>
</dbReference>
<dbReference type="InterPro" id="IPR051579">
    <property type="entry name" value="DDR_Transcriptional_Reg"/>
</dbReference>
<feature type="region of interest" description="Disordered" evidence="4">
    <location>
        <begin position="268"/>
        <end position="299"/>
    </location>
</feature>
<evidence type="ECO:0000259" key="5">
    <source>
        <dbReference type="PROSITE" id="PS50172"/>
    </source>
</evidence>
<proteinExistence type="predicted"/>
<feature type="region of interest" description="Disordered" evidence="4">
    <location>
        <begin position="548"/>
        <end position="584"/>
    </location>
</feature>
<evidence type="ECO:0000313" key="6">
    <source>
        <dbReference type="EMBL" id="GAA0140358.1"/>
    </source>
</evidence>
<dbReference type="PANTHER" id="PTHR23196:SF1">
    <property type="entry name" value="PAX-INTERACTING PROTEIN 1"/>
    <property type="match status" value="1"/>
</dbReference>
<comment type="caution">
    <text evidence="6">The sequence shown here is derived from an EMBL/GenBank/DDBJ whole genome shotgun (WGS) entry which is preliminary data.</text>
</comment>
<protein>
    <recommendedName>
        <fullName evidence="5">BRCT domain-containing protein</fullName>
    </recommendedName>
</protein>
<evidence type="ECO:0000256" key="3">
    <source>
        <dbReference type="ARBA" id="ARBA00023242"/>
    </source>
</evidence>
<evidence type="ECO:0000256" key="4">
    <source>
        <dbReference type="SAM" id="MobiDB-lite"/>
    </source>
</evidence>
<sequence length="584" mass="65151">MCDTDRDSARAPKQIIYPPILNTKGLQCLSRRVNIKRAEESGTFDWEEQPQNKESFSLKERCQLRQECYKSETGTINQDAGCYSCPKLLDVWSDKKISEQAVNVAKQGVKNGSVNANCVKKLVGDVNIISPNLELGKIEDETDGEPFLTGVGFDTQLAAEAMEALLHDPPNSNACYTHKIPSGIIDQSSEVAAMSKKTGNGTATASGQHLKGKRSANKFYENESCLSGECDPYLRGHSCSSAPKKKLKENGSSVYINLDDEKLQGCRTSCRSKAQQRKRSPENIQGRTSPKPLRPNYLDGLFERNTRSSSIIPKRKRSKPLGNKRQLDFKPRDSRRWISSATVSVLFSQNLSSKTTRQLKKILARLGFSEVSCCSAATHFIADKFVRTKNMLEALAFGKLVVTPSWLESCGQAGYLIAEKSYILRDAKKEKEFGFSMPVSLACASQRPLLQGQRVLVTPNVKPNKDLIQTLVKAVQGQEVDDFQLAQTKESAVSPDLLIISCEEDYGYCVPFLERGIAIYSSELLLNGIIIQKLEYERHRILMNYHTTTSSEKEKKGEHARRFSKDKKHSKSSRVSSNFLSVDC</sequence>
<gene>
    <name evidence="6" type="ORF">LIER_42615</name>
</gene>
<comment type="subcellular location">
    <subcellularLocation>
        <location evidence="1">Nucleus</location>
    </subcellularLocation>
</comment>
<reference evidence="6 7" key="1">
    <citation type="submission" date="2024-01" db="EMBL/GenBank/DDBJ databases">
        <title>The complete chloroplast genome sequence of Lithospermum erythrorhizon: insights into the phylogenetic relationship among Boraginaceae species and the maternal lineages of purple gromwells.</title>
        <authorList>
            <person name="Okada T."/>
            <person name="Watanabe K."/>
        </authorList>
    </citation>
    <scope>NUCLEOTIDE SEQUENCE [LARGE SCALE GENOMIC DNA]</scope>
</reference>
<dbReference type="SMART" id="SM00292">
    <property type="entry name" value="BRCT"/>
    <property type="match status" value="1"/>
</dbReference>
<keyword evidence="3" id="KW-0539">Nucleus</keyword>
<organism evidence="6 7">
    <name type="scientific">Lithospermum erythrorhizon</name>
    <name type="common">Purple gromwell</name>
    <name type="synonym">Lithospermum officinale var. erythrorhizon</name>
    <dbReference type="NCBI Taxonomy" id="34254"/>
    <lineage>
        <taxon>Eukaryota</taxon>
        <taxon>Viridiplantae</taxon>
        <taxon>Streptophyta</taxon>
        <taxon>Embryophyta</taxon>
        <taxon>Tracheophyta</taxon>
        <taxon>Spermatophyta</taxon>
        <taxon>Magnoliopsida</taxon>
        <taxon>eudicotyledons</taxon>
        <taxon>Gunneridae</taxon>
        <taxon>Pentapetalae</taxon>
        <taxon>asterids</taxon>
        <taxon>lamiids</taxon>
        <taxon>Boraginales</taxon>
        <taxon>Boraginaceae</taxon>
        <taxon>Boraginoideae</taxon>
        <taxon>Lithospermeae</taxon>
        <taxon>Lithospermum</taxon>
    </lineage>
</organism>
<dbReference type="Proteomes" id="UP001454036">
    <property type="component" value="Unassembled WGS sequence"/>
</dbReference>
<dbReference type="GO" id="GO:0006974">
    <property type="term" value="P:DNA damage response"/>
    <property type="evidence" value="ECO:0007669"/>
    <property type="project" value="UniProtKB-KW"/>
</dbReference>
<dbReference type="PANTHER" id="PTHR23196">
    <property type="entry name" value="PAX TRANSCRIPTION ACTIVATION DOMAIN INTERACTING PROTEIN"/>
    <property type="match status" value="1"/>
</dbReference>
<keyword evidence="2" id="KW-0227">DNA damage</keyword>
<feature type="domain" description="BRCT" evidence="5">
    <location>
        <begin position="343"/>
        <end position="424"/>
    </location>
</feature>
<dbReference type="CDD" id="cd18432">
    <property type="entry name" value="BRCT_PAXIP1_rpt6_like"/>
    <property type="match status" value="1"/>
</dbReference>
<dbReference type="Pfam" id="PF16589">
    <property type="entry name" value="BRCT_2"/>
    <property type="match status" value="1"/>
</dbReference>